<comment type="caution">
    <text evidence="1">The sequence shown here is derived from an EMBL/GenBank/DDBJ whole genome shotgun (WGS) entry which is preliminary data.</text>
</comment>
<dbReference type="InterPro" id="IPR029052">
    <property type="entry name" value="Metallo-depent_PP-like"/>
</dbReference>
<evidence type="ECO:0000313" key="1">
    <source>
        <dbReference type="EMBL" id="GLC62284.1"/>
    </source>
</evidence>
<dbReference type="SUPFAM" id="SSF56300">
    <property type="entry name" value="Metallo-dependent phosphatases"/>
    <property type="match status" value="1"/>
</dbReference>
<evidence type="ECO:0000313" key="2">
    <source>
        <dbReference type="Proteomes" id="UP001165080"/>
    </source>
</evidence>
<protein>
    <recommendedName>
        <fullName evidence="3">Calcineurin-like phosphoesterase domain-containing protein</fullName>
    </recommendedName>
</protein>
<proteinExistence type="predicted"/>
<reference evidence="1 2" key="1">
    <citation type="journal article" date="2023" name="Commun. Biol.">
        <title>Reorganization of the ancestral sex-determining regions during the evolution of trioecy in Pleodorina starrii.</title>
        <authorList>
            <person name="Takahashi K."/>
            <person name="Suzuki S."/>
            <person name="Kawai-Toyooka H."/>
            <person name="Yamamoto K."/>
            <person name="Hamaji T."/>
            <person name="Ootsuki R."/>
            <person name="Yamaguchi H."/>
            <person name="Kawachi M."/>
            <person name="Higashiyama T."/>
            <person name="Nozaki H."/>
        </authorList>
    </citation>
    <scope>NUCLEOTIDE SEQUENCE [LARGE SCALE GENOMIC DNA]</scope>
    <source>
        <strain evidence="1 2">NIES-4479</strain>
    </source>
</reference>
<dbReference type="EMBL" id="BRXU01000062">
    <property type="protein sequence ID" value="GLC62284.1"/>
    <property type="molecule type" value="Genomic_DNA"/>
</dbReference>
<name>A0A9W6C1Z7_9CHLO</name>
<accession>A0A9W6C1Z7</accession>
<evidence type="ECO:0008006" key="3">
    <source>
        <dbReference type="Google" id="ProtNLM"/>
    </source>
</evidence>
<dbReference type="GO" id="GO:0016787">
    <property type="term" value="F:hydrolase activity"/>
    <property type="evidence" value="ECO:0007669"/>
    <property type="project" value="InterPro"/>
</dbReference>
<keyword evidence="2" id="KW-1185">Reference proteome</keyword>
<sequence length="259" mass="29217">MSFTSGIITYYPGLGNHDITNNHPAGGGSCSYWSWPPANILVCAVAAYGYKTCCSATMLKIQFYDLDHKPYGLKSVADPGAAYSWVRDGYRFLQLNWDPTIDWIVAINVFQQTRLGPYMDWFENQLREAQADRQKVVIYIHHVQEWLTSDARFTRLLRDYPVSLILQGHVHNLFGARYILQGVPVVFSGAAEYLSYLEVGYRSTGIQVSLFVARANAQRKTVASWTYTLGANGKINNTDVGRAFSFDPNNMADHDPIPR</sequence>
<organism evidence="1 2">
    <name type="scientific">Pleodorina starrii</name>
    <dbReference type="NCBI Taxonomy" id="330485"/>
    <lineage>
        <taxon>Eukaryota</taxon>
        <taxon>Viridiplantae</taxon>
        <taxon>Chlorophyta</taxon>
        <taxon>core chlorophytes</taxon>
        <taxon>Chlorophyceae</taxon>
        <taxon>CS clade</taxon>
        <taxon>Chlamydomonadales</taxon>
        <taxon>Volvocaceae</taxon>
        <taxon>Pleodorina</taxon>
    </lineage>
</organism>
<dbReference type="AlphaFoldDB" id="A0A9W6C1Z7"/>
<dbReference type="Gene3D" id="3.60.21.10">
    <property type="match status" value="1"/>
</dbReference>
<gene>
    <name evidence="1" type="primary">PLEST010737</name>
    <name evidence="1" type="ORF">PLESTB_001866200</name>
</gene>
<dbReference type="Proteomes" id="UP001165080">
    <property type="component" value="Unassembled WGS sequence"/>
</dbReference>